<feature type="domain" description="Thiamine pyrophosphate enzyme central" evidence="4">
    <location>
        <begin position="195"/>
        <end position="327"/>
    </location>
</feature>
<dbReference type="Gene3D" id="3.40.50.970">
    <property type="match status" value="2"/>
</dbReference>
<dbReference type="InterPro" id="IPR029061">
    <property type="entry name" value="THDP-binding"/>
</dbReference>
<dbReference type="SUPFAM" id="SSF52518">
    <property type="entry name" value="Thiamin diphosphate-binding fold (THDP-binding)"/>
    <property type="match status" value="2"/>
</dbReference>
<dbReference type="InterPro" id="IPR012782">
    <property type="entry name" value="Acetolactate_synth_catblc"/>
</dbReference>
<dbReference type="Pfam" id="PF02776">
    <property type="entry name" value="TPP_enzyme_N"/>
    <property type="match status" value="1"/>
</dbReference>
<dbReference type="GO" id="GO:0003984">
    <property type="term" value="F:acetolactate synthase activity"/>
    <property type="evidence" value="ECO:0007669"/>
    <property type="project" value="InterPro"/>
</dbReference>
<feature type="domain" description="Thiamine pyrophosphate enzyme TPP-binding" evidence="5">
    <location>
        <begin position="390"/>
        <end position="539"/>
    </location>
</feature>
<reference evidence="7 8" key="1">
    <citation type="submission" date="2023-08" db="EMBL/GenBank/DDBJ databases">
        <title>Black Yeasts Isolated from many extreme environments.</title>
        <authorList>
            <person name="Coleine C."/>
            <person name="Stajich J.E."/>
            <person name="Selbmann L."/>
        </authorList>
    </citation>
    <scope>NUCLEOTIDE SEQUENCE [LARGE SCALE GENOMIC DNA]</scope>
    <source>
        <strain evidence="7 8">CCFEE 5792</strain>
    </source>
</reference>
<dbReference type="SUPFAM" id="SSF52467">
    <property type="entry name" value="DHS-like NAD/FAD-binding domain"/>
    <property type="match status" value="1"/>
</dbReference>
<name>A0AAV9NE96_9EURO</name>
<dbReference type="InterPro" id="IPR012000">
    <property type="entry name" value="Thiamin_PyroP_enz_cen_dom"/>
</dbReference>
<evidence type="ECO:0000259" key="4">
    <source>
        <dbReference type="Pfam" id="PF00205"/>
    </source>
</evidence>
<dbReference type="Pfam" id="PF00205">
    <property type="entry name" value="TPP_enzyme_M"/>
    <property type="match status" value="1"/>
</dbReference>
<feature type="domain" description="Thiamine pyrophosphate enzyme N-terminal TPP-binding" evidence="6">
    <location>
        <begin position="6"/>
        <end position="115"/>
    </location>
</feature>
<dbReference type="PANTHER" id="PTHR18968">
    <property type="entry name" value="THIAMINE PYROPHOSPHATE ENZYMES"/>
    <property type="match status" value="1"/>
</dbReference>
<dbReference type="InterPro" id="IPR011766">
    <property type="entry name" value="TPP_enzyme_TPP-bd"/>
</dbReference>
<dbReference type="GeneID" id="89970431"/>
<dbReference type="GO" id="GO:0050660">
    <property type="term" value="F:flavin adenine dinucleotide binding"/>
    <property type="evidence" value="ECO:0007669"/>
    <property type="project" value="TreeGrafter"/>
</dbReference>
<dbReference type="Proteomes" id="UP001358417">
    <property type="component" value="Unassembled WGS sequence"/>
</dbReference>
<dbReference type="PANTHER" id="PTHR18968:SF129">
    <property type="entry name" value="ACETOLACTATE SYNTHASE"/>
    <property type="match status" value="1"/>
</dbReference>
<gene>
    <name evidence="7" type="ORF">LTR84_002219</name>
</gene>
<evidence type="ECO:0000256" key="1">
    <source>
        <dbReference type="ARBA" id="ARBA00007812"/>
    </source>
</evidence>
<dbReference type="GO" id="GO:0009099">
    <property type="term" value="P:L-valine biosynthetic process"/>
    <property type="evidence" value="ECO:0007669"/>
    <property type="project" value="TreeGrafter"/>
</dbReference>
<dbReference type="Pfam" id="PF02775">
    <property type="entry name" value="TPP_enzyme_C"/>
    <property type="match status" value="1"/>
</dbReference>
<keyword evidence="2 3" id="KW-0786">Thiamine pyrophosphate</keyword>
<dbReference type="Gene3D" id="3.40.50.1220">
    <property type="entry name" value="TPP-binding domain"/>
    <property type="match status" value="1"/>
</dbReference>
<protein>
    <recommendedName>
        <fullName evidence="9">Pyruvate decarboxylase</fullName>
    </recommendedName>
</protein>
<dbReference type="GO" id="GO:0000287">
    <property type="term" value="F:magnesium ion binding"/>
    <property type="evidence" value="ECO:0007669"/>
    <property type="project" value="InterPro"/>
</dbReference>
<dbReference type="NCBIfam" id="NF006378">
    <property type="entry name" value="PRK08617.1"/>
    <property type="match status" value="1"/>
</dbReference>
<dbReference type="InterPro" id="IPR012001">
    <property type="entry name" value="Thiamin_PyroP_enz_TPP-bd_dom"/>
</dbReference>
<keyword evidence="8" id="KW-1185">Reference proteome</keyword>
<dbReference type="FunFam" id="3.40.50.970:FF:000007">
    <property type="entry name" value="Acetolactate synthase"/>
    <property type="match status" value="1"/>
</dbReference>
<comment type="caution">
    <text evidence="7">The sequence shown here is derived from an EMBL/GenBank/DDBJ whole genome shotgun (WGS) entry which is preliminary data.</text>
</comment>
<organism evidence="7 8">
    <name type="scientific">Exophiala bonariae</name>
    <dbReference type="NCBI Taxonomy" id="1690606"/>
    <lineage>
        <taxon>Eukaryota</taxon>
        <taxon>Fungi</taxon>
        <taxon>Dikarya</taxon>
        <taxon>Ascomycota</taxon>
        <taxon>Pezizomycotina</taxon>
        <taxon>Eurotiomycetes</taxon>
        <taxon>Chaetothyriomycetidae</taxon>
        <taxon>Chaetothyriales</taxon>
        <taxon>Herpotrichiellaceae</taxon>
        <taxon>Exophiala</taxon>
    </lineage>
</organism>
<evidence type="ECO:0000256" key="3">
    <source>
        <dbReference type="RuleBase" id="RU362132"/>
    </source>
</evidence>
<dbReference type="EMBL" id="JAVRRD010000012">
    <property type="protein sequence ID" value="KAK5053245.1"/>
    <property type="molecule type" value="Genomic_DNA"/>
</dbReference>
<dbReference type="AlphaFoldDB" id="A0AAV9NE96"/>
<evidence type="ECO:0000313" key="8">
    <source>
        <dbReference type="Proteomes" id="UP001358417"/>
    </source>
</evidence>
<dbReference type="NCBIfam" id="TIGR02418">
    <property type="entry name" value="acolac_catab"/>
    <property type="match status" value="1"/>
</dbReference>
<dbReference type="GO" id="GO:0034077">
    <property type="term" value="P:butanediol metabolic process"/>
    <property type="evidence" value="ECO:0007669"/>
    <property type="project" value="InterPro"/>
</dbReference>
<evidence type="ECO:0008006" key="9">
    <source>
        <dbReference type="Google" id="ProtNLM"/>
    </source>
</evidence>
<comment type="similarity">
    <text evidence="1 3">Belongs to the TPP enzyme family.</text>
</comment>
<proteinExistence type="inferred from homology"/>
<evidence type="ECO:0000259" key="5">
    <source>
        <dbReference type="Pfam" id="PF02775"/>
    </source>
</evidence>
<accession>A0AAV9NE96</accession>
<dbReference type="GO" id="GO:0030976">
    <property type="term" value="F:thiamine pyrophosphate binding"/>
    <property type="evidence" value="ECO:0007669"/>
    <property type="project" value="InterPro"/>
</dbReference>
<evidence type="ECO:0000313" key="7">
    <source>
        <dbReference type="EMBL" id="KAK5053245.1"/>
    </source>
</evidence>
<sequence>MGEEARVANIIIDSLYNAGVRVVFGVPGAKIDAIFNTLLDHPEIKLIVARHEQNAAFMAGAMGRITGVPGVCIATSGPGASNLATGLVTANTEGDPIVALIGSVPRLMNTKRTHQSMRALDILSPTAKTAVGIDVEDQVAEIVLNAFRSASASPKGVSVINIPMDVASGSSKISAFPSSAFSAPSYGSATTKQLDSVASMVSSAKLPVLFLGMRASSPRVVEVVRQLLSKTGIPTVETFQAAGAVSKDLVSNFYGRVGLFRNQVGDKLLAQSDLILCVGYDPVEYDANLWNPKGDRNIVHIDYTPADYGVHYHPDTELLGSIVENVRSLGEKIKGVNDASIQELTTGLSQEHTSWHDRPEVKRSSGLVHPLQFVATLQDLVSKDTTVTVDVGTVYIYMMRYFFSYEPRRLLCSNGQQTLGVGLPWAIAASLAQNPPCSEKVVSLSGDGGFMFSSQEMSTAVQQGCNITHFIWNDGHFNMVEFQEVMKYGRSSGVKLGGVDFVKFAESFGAKGFRVTDSSSLESVMKEALAFEGVSLVDVEIDYEGNIELAQQLIKDEIN</sequence>
<evidence type="ECO:0000256" key="2">
    <source>
        <dbReference type="ARBA" id="ARBA00023052"/>
    </source>
</evidence>
<evidence type="ECO:0000259" key="6">
    <source>
        <dbReference type="Pfam" id="PF02776"/>
    </source>
</evidence>
<dbReference type="InterPro" id="IPR029035">
    <property type="entry name" value="DHS-like_NAD/FAD-binding_dom"/>
</dbReference>
<dbReference type="InterPro" id="IPR045229">
    <property type="entry name" value="TPP_enz"/>
</dbReference>
<dbReference type="CDD" id="cd07035">
    <property type="entry name" value="TPP_PYR_POX_like"/>
    <property type="match status" value="1"/>
</dbReference>
<dbReference type="GO" id="GO:0009097">
    <property type="term" value="P:isoleucine biosynthetic process"/>
    <property type="evidence" value="ECO:0007669"/>
    <property type="project" value="TreeGrafter"/>
</dbReference>
<dbReference type="RefSeq" id="XP_064706687.1">
    <property type="nucleotide sequence ID" value="XM_064845833.1"/>
</dbReference>
<dbReference type="GO" id="GO:0005948">
    <property type="term" value="C:acetolactate synthase complex"/>
    <property type="evidence" value="ECO:0007669"/>
    <property type="project" value="TreeGrafter"/>
</dbReference>